<comment type="caution">
    <text evidence="2">The sequence shown here is derived from an EMBL/GenBank/DDBJ whole genome shotgun (WGS) entry which is preliminary data.</text>
</comment>
<feature type="region of interest" description="Disordered" evidence="1">
    <location>
        <begin position="425"/>
        <end position="448"/>
    </location>
</feature>
<dbReference type="Pfam" id="PF05133">
    <property type="entry name" value="SPP1_portal"/>
    <property type="match status" value="1"/>
</dbReference>
<evidence type="ECO:0000313" key="3">
    <source>
        <dbReference type="Proteomes" id="UP000070612"/>
    </source>
</evidence>
<proteinExistence type="predicted"/>
<dbReference type="Proteomes" id="UP000070612">
    <property type="component" value="Unassembled WGS sequence"/>
</dbReference>
<dbReference type="PATRIC" id="fig|59750.3.peg.1542"/>
<sequence length="448" mass="48384">MTSDLLAELLHQIDSFSGRFADLHRYASGTQPLAFISPESRKALGNRLCRMASNVPALAVSSLVERLRVQGFSDQRAWELFVANDLDQLSTQAMSDALTFGAGYVLVWAKDGRPVASVESPCECAVLRDPADRSVIAGVKRFERRNLDRTTETHAYVYLPDQVQHYRSDGTGQGVSGYVLVETIDHHLDTVPLVPIDNGRSEIDDLKPLVDALNKLLLDMMVCSEAAGKGRRWVTGMELTERPVLDADGNPILDNGRPVMETVNPVDELSSVAWAVAENAETKFGAFGEANLAGFEAGVRIVLSQIMAVSALPSHYLGILTDQPTSADALRASEASLTARAEQRQLMFGKAWEQVGRLLIAVDTGIHPDDIPLRVQWADAATRSVAQEADATVKLYQAGLLPAAYALAKLGYSADEIAAIQTARASELSTPPTNGSQSAVQPPGMTDE</sequence>
<protein>
    <recommendedName>
        <fullName evidence="4">Phage portal protein</fullName>
    </recommendedName>
</protein>
<reference evidence="2 3" key="1">
    <citation type="submission" date="2015-07" db="EMBL/GenBank/DDBJ databases">
        <title>A draft genome sequence of Mycobacterium wolinskyi.</title>
        <authorList>
            <person name="de Man T.J."/>
            <person name="Perry K.A."/>
            <person name="Coulliette A.D."/>
            <person name="Jensen B."/>
            <person name="Toney N.C."/>
            <person name="Limbago B.M."/>
            <person name="Noble-Wang J."/>
        </authorList>
    </citation>
    <scope>NUCLEOTIDE SEQUENCE [LARGE SCALE GENOMIC DNA]</scope>
    <source>
        <strain evidence="2 3">CDC_01</strain>
    </source>
</reference>
<accession>A0A132PJW7</accession>
<evidence type="ECO:0000313" key="2">
    <source>
        <dbReference type="EMBL" id="KWX22312.1"/>
    </source>
</evidence>
<dbReference type="RefSeq" id="WP_067852152.1">
    <property type="nucleotide sequence ID" value="NZ_LGTW01000014.1"/>
</dbReference>
<feature type="compositionally biased region" description="Polar residues" evidence="1">
    <location>
        <begin position="425"/>
        <end position="440"/>
    </location>
</feature>
<dbReference type="AlphaFoldDB" id="A0A132PJW7"/>
<keyword evidence="3" id="KW-1185">Reference proteome</keyword>
<evidence type="ECO:0008006" key="4">
    <source>
        <dbReference type="Google" id="ProtNLM"/>
    </source>
</evidence>
<name>A0A132PJW7_9MYCO</name>
<dbReference type="EMBL" id="LGTW01000014">
    <property type="protein sequence ID" value="KWX22312.1"/>
    <property type="molecule type" value="Genomic_DNA"/>
</dbReference>
<evidence type="ECO:0000256" key="1">
    <source>
        <dbReference type="SAM" id="MobiDB-lite"/>
    </source>
</evidence>
<gene>
    <name evidence="2" type="ORF">AFM11_20995</name>
</gene>
<organism evidence="2 3">
    <name type="scientific">Mycolicibacterium wolinskyi</name>
    <dbReference type="NCBI Taxonomy" id="59750"/>
    <lineage>
        <taxon>Bacteria</taxon>
        <taxon>Bacillati</taxon>
        <taxon>Actinomycetota</taxon>
        <taxon>Actinomycetes</taxon>
        <taxon>Mycobacteriales</taxon>
        <taxon>Mycobacteriaceae</taxon>
        <taxon>Mycolicibacterium</taxon>
    </lineage>
</organism>
<dbReference type="InterPro" id="IPR021145">
    <property type="entry name" value="Portal_protein_SPP1_Gp6-like"/>
</dbReference>